<gene>
    <name evidence="4" type="ORF">FK268_20225</name>
</gene>
<evidence type="ECO:0000256" key="2">
    <source>
        <dbReference type="ARBA" id="ARBA00022679"/>
    </source>
</evidence>
<dbReference type="InterPro" id="IPR002935">
    <property type="entry name" value="SAM_O-MeTrfase"/>
</dbReference>
<dbReference type="Pfam" id="PF01596">
    <property type="entry name" value="Methyltransf_3"/>
    <property type="match status" value="1"/>
</dbReference>
<evidence type="ECO:0000256" key="1">
    <source>
        <dbReference type="ARBA" id="ARBA00022603"/>
    </source>
</evidence>
<proteinExistence type="predicted"/>
<dbReference type="SUPFAM" id="SSF53335">
    <property type="entry name" value="S-adenosyl-L-methionine-dependent methyltransferases"/>
    <property type="match status" value="1"/>
</dbReference>
<dbReference type="EMBL" id="VIGV01000010">
    <property type="protein sequence ID" value="TWS22332.1"/>
    <property type="molecule type" value="Genomic_DNA"/>
</dbReference>
<keyword evidence="3" id="KW-0949">S-adenosyl-L-methionine</keyword>
<evidence type="ECO:0000256" key="3">
    <source>
        <dbReference type="ARBA" id="ARBA00022691"/>
    </source>
</evidence>
<dbReference type="Proteomes" id="UP000319792">
    <property type="component" value="Unassembled WGS sequence"/>
</dbReference>
<comment type="caution">
    <text evidence="4">The sequence shown here is derived from an EMBL/GenBank/DDBJ whole genome shotgun (WGS) entry which is preliminary data.</text>
</comment>
<organism evidence="4 5">
    <name type="scientific">Tsukamurella sputi</name>
    <dbReference type="NCBI Taxonomy" id="2591848"/>
    <lineage>
        <taxon>Bacteria</taxon>
        <taxon>Bacillati</taxon>
        <taxon>Actinomycetota</taxon>
        <taxon>Actinomycetes</taxon>
        <taxon>Mycobacteriales</taxon>
        <taxon>Tsukamurellaceae</taxon>
        <taxon>Tsukamurella</taxon>
    </lineage>
</organism>
<sequence length="238" mass="25072">MRTRRRSCCVPGDPSPTVSRGRTVGTVTGDVWAETDDYLERTVAVDAADLAPIRAAQAEGGLPDIAVSATQGKFLYLLASIAHADRILEIGTLGGYSTAWLARAVGSAGSVVTLEFTPEHAEVARTSLDAAGLGDRVEIKVGAALDTLPFVEGPFGLVFIDADKANNRAYLDWALRLSVPGTVIVLDNVVRRIHEEGPDADGTRGALERLGSDPRLDATALQTVGIKGWDGLAIAVVR</sequence>
<reference evidence="4 5" key="2">
    <citation type="submission" date="2019-08" db="EMBL/GenBank/DDBJ databases">
        <title>Tsukamurella conjunctivitidis sp. nov., Tsukamurella assacharolytica sp. nov. and Tsukamurella sputae sp. nov. isolated from patients with conjunctivitis, bacteraemia (lymphoma) and respiratory infection (sputum) in Hong Kong.</title>
        <authorList>
            <person name="Fok K.M.N."/>
            <person name="Fong J.Y.H."/>
        </authorList>
    </citation>
    <scope>NUCLEOTIDE SEQUENCE [LARGE SCALE GENOMIC DNA]</scope>
    <source>
        <strain evidence="4 5">HKU70</strain>
    </source>
</reference>
<dbReference type="GO" id="GO:0008171">
    <property type="term" value="F:O-methyltransferase activity"/>
    <property type="evidence" value="ECO:0007669"/>
    <property type="project" value="InterPro"/>
</dbReference>
<evidence type="ECO:0000313" key="5">
    <source>
        <dbReference type="Proteomes" id="UP000319792"/>
    </source>
</evidence>
<accession>A0A5C5RID5</accession>
<protein>
    <submittedName>
        <fullName evidence="4">O-methyltransferase</fullName>
    </submittedName>
</protein>
<dbReference type="CDD" id="cd02440">
    <property type="entry name" value="AdoMet_MTases"/>
    <property type="match status" value="1"/>
</dbReference>
<dbReference type="GO" id="GO:0032259">
    <property type="term" value="P:methylation"/>
    <property type="evidence" value="ECO:0007669"/>
    <property type="project" value="UniProtKB-KW"/>
</dbReference>
<name>A0A5C5RID5_9ACTN</name>
<dbReference type="PANTHER" id="PTHR43167:SF1">
    <property type="entry name" value="PUTATIVE (AFU_ORTHOLOGUE AFUA_6G01830)-RELATED"/>
    <property type="match status" value="1"/>
</dbReference>
<keyword evidence="5" id="KW-1185">Reference proteome</keyword>
<dbReference type="PROSITE" id="PS51682">
    <property type="entry name" value="SAM_OMT_I"/>
    <property type="match status" value="1"/>
</dbReference>
<dbReference type="Gene3D" id="3.40.50.150">
    <property type="entry name" value="Vaccinia Virus protein VP39"/>
    <property type="match status" value="1"/>
</dbReference>
<keyword evidence="1 4" id="KW-0489">Methyltransferase</keyword>
<keyword evidence="2 4" id="KW-0808">Transferase</keyword>
<dbReference type="PANTHER" id="PTHR43167">
    <property type="entry name" value="PUTATIVE (AFU_ORTHOLOGUE AFUA_6G01830)-RELATED"/>
    <property type="match status" value="1"/>
</dbReference>
<dbReference type="InterPro" id="IPR029063">
    <property type="entry name" value="SAM-dependent_MTases_sf"/>
</dbReference>
<dbReference type="AlphaFoldDB" id="A0A5C5RID5"/>
<reference evidence="4 5" key="1">
    <citation type="submission" date="2019-06" db="EMBL/GenBank/DDBJ databases">
        <authorList>
            <person name="Teng J.L.L."/>
            <person name="Lee H.H."/>
            <person name="Lau S.K.P."/>
            <person name="Woo P.C.Y."/>
        </authorList>
    </citation>
    <scope>NUCLEOTIDE SEQUENCE [LARGE SCALE GENOMIC DNA]</scope>
    <source>
        <strain evidence="4 5">HKU70</strain>
    </source>
</reference>
<dbReference type="OrthoDB" id="9799672at2"/>
<evidence type="ECO:0000313" key="4">
    <source>
        <dbReference type="EMBL" id="TWS22332.1"/>
    </source>
</evidence>